<dbReference type="RefSeq" id="WP_066535160.1">
    <property type="nucleotide sequence ID" value="NZ_PDEA01000001.1"/>
</dbReference>
<name>A0A2A7UUQ9_COMTR</name>
<proteinExistence type="predicted"/>
<keyword evidence="1" id="KW-0812">Transmembrane</keyword>
<reference evidence="3" key="1">
    <citation type="submission" date="2017-09" db="EMBL/GenBank/DDBJ databases">
        <title>FDA dAtabase for Regulatory Grade micrObial Sequences (FDA-ARGOS): Supporting development and validation of Infectious Disease Dx tests.</title>
        <authorList>
            <person name="Minogue T."/>
            <person name="Wolcott M."/>
            <person name="Wasieloski L."/>
            <person name="Aguilar W."/>
            <person name="Moore D."/>
            <person name="Tallon L."/>
            <person name="Sadzewicz L."/>
            <person name="Ott S."/>
            <person name="Zhao X."/>
            <person name="Nagaraj S."/>
            <person name="Vavikolanu K."/>
            <person name="Aluvathingal J."/>
            <person name="Nadendla S."/>
            <person name="Sichtig H."/>
        </authorList>
    </citation>
    <scope>NUCLEOTIDE SEQUENCE [LARGE SCALE GENOMIC DNA]</scope>
    <source>
        <strain evidence="3">FDAARGOS_394</strain>
    </source>
</reference>
<protein>
    <submittedName>
        <fullName evidence="2">PepSY domain-containing protein</fullName>
    </submittedName>
</protein>
<dbReference type="AlphaFoldDB" id="A0A2A7UUQ9"/>
<keyword evidence="1" id="KW-1133">Transmembrane helix</keyword>
<evidence type="ECO:0000256" key="1">
    <source>
        <dbReference type="SAM" id="Phobius"/>
    </source>
</evidence>
<feature type="transmembrane region" description="Helical" evidence="1">
    <location>
        <begin position="260"/>
        <end position="281"/>
    </location>
</feature>
<keyword evidence="1" id="KW-0472">Membrane</keyword>
<dbReference type="PANTHER" id="PTHR34219">
    <property type="entry name" value="IRON-REGULATED INNER MEMBRANE PROTEIN-RELATED"/>
    <property type="match status" value="1"/>
</dbReference>
<evidence type="ECO:0000313" key="2">
    <source>
        <dbReference type="EMBL" id="PEH89040.1"/>
    </source>
</evidence>
<sequence length="519" mass="57054">MWSISHAKRLVFLVHRWTGVAACVLMALWVLSGMVMLFVGYPKLQPAERLGALPPLPLAAAQCCVPVEAALLRSPAPQAVQQITLTTIAGRPSYRLKEGDGTWRVVDATTGAAAPPVDAATALRSAQAFLPGASGQVLGRTQGDRWSHAGMLDAHRPLYQVQMHDAAQTLLYISSTTGEVLVDVPRYQGYWNYVGAWLHWVYMFRDGAKDPVWSWLVIGLSALGTLSALAGALVGIWRWRFSGRYKSGAKTPYREFQMRWHHITGLVFGLVMVLWIFSGLMSMNPLGIFSPTGARPDLRAYQQGLPGTTRPALAVQDALQLLQADGFDTREIEWKVLAGQPYLLALDAAGASRVLSGATGSYQVQRALEPAQLERAAPLLLPFAIHSATVLDRYDAYYYRRGQASMYAAAARDLPVLRVQFQDPGRTVVYLSPASGEVVLSLDRAQRANRWLFNFLHSWDLSWMLQHAWPRDIVLVLLSMGALALAATGTLLGYRRLVLSTSQQLRGQAHGTTARPRNG</sequence>
<accession>A0A2A7UUQ9</accession>
<feature type="transmembrane region" description="Helical" evidence="1">
    <location>
        <begin position="212"/>
        <end position="239"/>
    </location>
</feature>
<organism evidence="2 3">
    <name type="scientific">Comamonas terrigena</name>
    <dbReference type="NCBI Taxonomy" id="32013"/>
    <lineage>
        <taxon>Bacteria</taxon>
        <taxon>Pseudomonadati</taxon>
        <taxon>Pseudomonadota</taxon>
        <taxon>Betaproteobacteria</taxon>
        <taxon>Burkholderiales</taxon>
        <taxon>Comamonadaceae</taxon>
        <taxon>Comamonas</taxon>
    </lineage>
</organism>
<comment type="caution">
    <text evidence="2">The sequence shown here is derived from an EMBL/GenBank/DDBJ whole genome shotgun (WGS) entry which is preliminary data.</text>
</comment>
<dbReference type="GeneID" id="80801126"/>
<feature type="transmembrane region" description="Helical" evidence="1">
    <location>
        <begin position="20"/>
        <end position="41"/>
    </location>
</feature>
<dbReference type="PANTHER" id="PTHR34219:SF6">
    <property type="entry name" value="BLR3280 PROTEIN"/>
    <property type="match status" value="1"/>
</dbReference>
<keyword evidence="3" id="KW-1185">Reference proteome</keyword>
<gene>
    <name evidence="2" type="ORF">CRM82_10950</name>
</gene>
<dbReference type="STRING" id="1219032.GCA_001515545_01512"/>
<dbReference type="OrthoDB" id="9760788at2"/>
<dbReference type="EMBL" id="PDEA01000001">
    <property type="protein sequence ID" value="PEH89040.1"/>
    <property type="molecule type" value="Genomic_DNA"/>
</dbReference>
<dbReference type="Proteomes" id="UP000220246">
    <property type="component" value="Unassembled WGS sequence"/>
</dbReference>
<evidence type="ECO:0000313" key="3">
    <source>
        <dbReference type="Proteomes" id="UP000220246"/>
    </source>
</evidence>
<feature type="transmembrane region" description="Helical" evidence="1">
    <location>
        <begin position="473"/>
        <end position="494"/>
    </location>
</feature>
<dbReference type="InterPro" id="IPR005625">
    <property type="entry name" value="PepSY-ass_TM"/>
</dbReference>
<dbReference type="Pfam" id="PF03929">
    <property type="entry name" value="PepSY_TM"/>
    <property type="match status" value="1"/>
</dbReference>